<keyword evidence="3" id="KW-1185">Reference proteome</keyword>
<feature type="region of interest" description="Disordered" evidence="1">
    <location>
        <begin position="499"/>
        <end position="524"/>
    </location>
</feature>
<sequence>MRKCGGDGNKSGKMLAGLKIRDVESHLCILVVSALVREGWPIAETALDCLCASNQHPPGRVYCEQHVKGRITRANTSACLTPTGKANATSATTFLLGNALTTDPPRPYLESLSPKPLRPHLESIQPLTWDRSNHWVTATPLEITLPTGPLWPHLMSIAVRKNKSLYLIVELERMHRRCIGHYPETHAGKVAWRDSEKRPGFVTIVLGEELNANLAHVHLVPFRISAVVWKKIVIPIQQDAKRTESNNFGRNAQGKEVVYKFPGYEEGDNIAEEMNRKVISDLPKKYHENKYLRPSRYEYYKAKQKKTIYDVETVRFKTLSPKTKENPFYNRGSFVGSCLATFKSMASKVASDCCYTSSIHAGRDEGRGQPQASTPTSALACQATQQCRYKRRLRTRPDCCYTSSIHAGRDEGRGQPQASTPTSALACQATQQCRYKQLRRTVAIHHPYTLEETRGGDSLKPPRRHLRSPAKLRSRVGTNVDYELRRTVAIHHPYTLEEARGGDSLKPPRRHLRSPAKLRSRAGTNVDYELRRTVAIHHPYTLEETRGGDSLKPPRRHLRSPAKLRSRVGTNVDYELRRTVAIHHPYTLEEARGGDSLKPPRRHLRSPAKLRSRAGTNVDYELRRTVAIHHPYTLEEARGGDSLKPPRRHLRSPAKLRSRVGTNVDDELRRTGHQQVYTHTTLSAKATRARTWKEAYRLVGGVQVSEAEVGCFYEIEVPEHSLQYLLAWAVILQHTQKTMTVAGPQIFACGNCAGRCRWSAGFLGDLPFTPPFNSDAAPHTAQSPSSALKSSLLRVGTPRISKQPAGMRDSWCSISVTTSVRVESNRPCAAMDKNCNQCSVWSWRRPVAGRPTRIPDPSLVLPGATRKSRSLFPQRYKYSIGSAVPREPLLTTSYWNTPPPLHFFPTLPPAQGRKKSSAYFSVGRMLPPGAVVAMVSCALRPARQPGLGAKHPAWGCGGAVVGTLSSHLGESNSISGRVAPRFSHVAGFLRDFPFPPHLHFGAAPYSPSFTLIGCQDLDVKSRPRLFYRSLKHASLLSSRLVRTPAGRNSDGKRVSLASSATSHFRKLFPEDPPDHQQVSAWPLRQCRVLPDIINSAGMWRPVDDVHDTPSLPPPVAIACTGAPSQRVSGAGVPTHGQTRRGNHLFLRPPPLAASTRGQHAPL</sequence>
<name>A0ABQ9I162_9NEOP</name>
<proteinExistence type="predicted"/>
<feature type="compositionally biased region" description="Basic residues" evidence="1">
    <location>
        <begin position="599"/>
        <end position="612"/>
    </location>
</feature>
<feature type="region of interest" description="Disordered" evidence="1">
    <location>
        <begin position="452"/>
        <end position="471"/>
    </location>
</feature>
<reference evidence="2 3" key="1">
    <citation type="submission" date="2023-02" db="EMBL/GenBank/DDBJ databases">
        <title>LHISI_Scaffold_Assembly.</title>
        <authorList>
            <person name="Stuart O.P."/>
            <person name="Cleave R."/>
            <person name="Magrath M.J.L."/>
            <person name="Mikheyev A.S."/>
        </authorList>
    </citation>
    <scope>NUCLEOTIDE SEQUENCE [LARGE SCALE GENOMIC DNA]</scope>
    <source>
        <strain evidence="2">Daus_M_001</strain>
        <tissue evidence="2">Leg muscle</tissue>
    </source>
</reference>
<dbReference type="Proteomes" id="UP001159363">
    <property type="component" value="Chromosome 3"/>
</dbReference>
<evidence type="ECO:0000256" key="1">
    <source>
        <dbReference type="SAM" id="MobiDB-lite"/>
    </source>
</evidence>
<dbReference type="EMBL" id="JARBHB010000003">
    <property type="protein sequence ID" value="KAJ8890373.1"/>
    <property type="molecule type" value="Genomic_DNA"/>
</dbReference>
<feature type="region of interest" description="Disordered" evidence="1">
    <location>
        <begin position="1126"/>
        <end position="1162"/>
    </location>
</feature>
<accession>A0ABQ9I162</accession>
<feature type="compositionally biased region" description="Basic residues" evidence="1">
    <location>
        <begin position="507"/>
        <end position="520"/>
    </location>
</feature>
<organism evidence="2 3">
    <name type="scientific">Dryococelus australis</name>
    <dbReference type="NCBI Taxonomy" id="614101"/>
    <lineage>
        <taxon>Eukaryota</taxon>
        <taxon>Metazoa</taxon>
        <taxon>Ecdysozoa</taxon>
        <taxon>Arthropoda</taxon>
        <taxon>Hexapoda</taxon>
        <taxon>Insecta</taxon>
        <taxon>Pterygota</taxon>
        <taxon>Neoptera</taxon>
        <taxon>Polyneoptera</taxon>
        <taxon>Phasmatodea</taxon>
        <taxon>Verophasmatodea</taxon>
        <taxon>Anareolatae</taxon>
        <taxon>Phasmatidae</taxon>
        <taxon>Eurycanthinae</taxon>
        <taxon>Dryococelus</taxon>
    </lineage>
</organism>
<gene>
    <name evidence="2" type="ORF">PR048_009881</name>
</gene>
<feature type="region of interest" description="Disordered" evidence="1">
    <location>
        <begin position="591"/>
        <end position="616"/>
    </location>
</feature>
<feature type="compositionally biased region" description="Basic residues" evidence="1">
    <location>
        <begin position="553"/>
        <end position="564"/>
    </location>
</feature>
<protein>
    <submittedName>
        <fullName evidence="2">Uncharacterized protein</fullName>
    </submittedName>
</protein>
<feature type="region of interest" description="Disordered" evidence="1">
    <location>
        <begin position="636"/>
        <end position="657"/>
    </location>
</feature>
<feature type="compositionally biased region" description="Basic residues" evidence="1">
    <location>
        <begin position="461"/>
        <end position="471"/>
    </location>
</feature>
<evidence type="ECO:0000313" key="3">
    <source>
        <dbReference type="Proteomes" id="UP001159363"/>
    </source>
</evidence>
<feature type="region of interest" description="Disordered" evidence="1">
    <location>
        <begin position="544"/>
        <end position="564"/>
    </location>
</feature>
<feature type="compositionally biased region" description="Basic residues" evidence="1">
    <location>
        <begin position="645"/>
        <end position="657"/>
    </location>
</feature>
<comment type="caution">
    <text evidence="2">The sequence shown here is derived from an EMBL/GenBank/DDBJ whole genome shotgun (WGS) entry which is preliminary data.</text>
</comment>
<evidence type="ECO:0000313" key="2">
    <source>
        <dbReference type="EMBL" id="KAJ8890373.1"/>
    </source>
</evidence>